<dbReference type="GO" id="GO:0016491">
    <property type="term" value="F:oxidoreductase activity"/>
    <property type="evidence" value="ECO:0007669"/>
    <property type="project" value="UniProtKB-KW"/>
</dbReference>
<dbReference type="PANTHER" id="PTHR43431">
    <property type="entry name" value="OXIDOREDUCTASE, SHORT CHAIN DEHYDROGENASE/REDUCTASE FAMILY (AFU_ORTHOLOGUE AFUA_5G14000)"/>
    <property type="match status" value="1"/>
</dbReference>
<keyword evidence="1" id="KW-1133">Transmembrane helix</keyword>
<dbReference type="InterPro" id="IPR036291">
    <property type="entry name" value="NAD(P)-bd_dom_sf"/>
</dbReference>
<keyword evidence="1" id="KW-0472">Membrane</keyword>
<reference evidence="3" key="1">
    <citation type="journal article" date="2019" name="Int. J. Syst. Evol. Microbiol.">
        <title>The Global Catalogue of Microorganisms (GCM) 10K type strain sequencing project: providing services to taxonomists for standard genome sequencing and annotation.</title>
        <authorList>
            <consortium name="The Broad Institute Genomics Platform"/>
            <consortium name="The Broad Institute Genome Sequencing Center for Infectious Disease"/>
            <person name="Wu L."/>
            <person name="Ma J."/>
        </authorList>
    </citation>
    <scope>NUCLEOTIDE SEQUENCE [LARGE SCALE GENOMIC DNA]</scope>
    <source>
        <strain evidence="3">KLKA75</strain>
    </source>
</reference>
<organism evidence="2 3">
    <name type="scientific">Actinomadura gamaensis</name>
    <dbReference type="NCBI Taxonomy" id="1763541"/>
    <lineage>
        <taxon>Bacteria</taxon>
        <taxon>Bacillati</taxon>
        <taxon>Actinomycetota</taxon>
        <taxon>Actinomycetes</taxon>
        <taxon>Streptosporangiales</taxon>
        <taxon>Thermomonosporaceae</taxon>
        <taxon>Actinomadura</taxon>
    </lineage>
</organism>
<dbReference type="Gene3D" id="3.40.50.720">
    <property type="entry name" value="NAD(P)-binding Rossmann-like Domain"/>
    <property type="match status" value="1"/>
</dbReference>
<protein>
    <submittedName>
        <fullName evidence="2">SDR family NAD(P)-dependent oxidoreductase</fullName>
        <ecNumber evidence="2">1.-.-.-</ecNumber>
    </submittedName>
</protein>
<dbReference type="EC" id="1.-.-.-" evidence="2"/>
<dbReference type="EMBL" id="JBHSIT010000018">
    <property type="protein sequence ID" value="MFC4913642.1"/>
    <property type="molecule type" value="Genomic_DNA"/>
</dbReference>
<feature type="transmembrane region" description="Helical" evidence="1">
    <location>
        <begin position="140"/>
        <end position="165"/>
    </location>
</feature>
<feature type="transmembrane region" description="Helical" evidence="1">
    <location>
        <begin position="171"/>
        <end position="193"/>
    </location>
</feature>
<keyword evidence="1" id="KW-0812">Transmembrane</keyword>
<gene>
    <name evidence="2" type="ORF">ACFPCY_40535</name>
</gene>
<dbReference type="PANTHER" id="PTHR43431:SF7">
    <property type="entry name" value="OXIDOREDUCTASE, SHORT CHAIN DEHYDROGENASE_REDUCTASE FAMILY (AFU_ORTHOLOGUE AFUA_5G14000)"/>
    <property type="match status" value="1"/>
</dbReference>
<evidence type="ECO:0000256" key="1">
    <source>
        <dbReference type="SAM" id="Phobius"/>
    </source>
</evidence>
<evidence type="ECO:0000313" key="2">
    <source>
        <dbReference type="EMBL" id="MFC4913642.1"/>
    </source>
</evidence>
<dbReference type="SUPFAM" id="SSF51735">
    <property type="entry name" value="NAD(P)-binding Rossmann-fold domains"/>
    <property type="match status" value="1"/>
</dbReference>
<comment type="caution">
    <text evidence="2">The sequence shown here is derived from an EMBL/GenBank/DDBJ whole genome shotgun (WGS) entry which is preliminary data.</text>
</comment>
<keyword evidence="3" id="KW-1185">Reference proteome</keyword>
<evidence type="ECO:0000313" key="3">
    <source>
        <dbReference type="Proteomes" id="UP001595872"/>
    </source>
</evidence>
<dbReference type="Proteomes" id="UP001595872">
    <property type="component" value="Unassembled WGS sequence"/>
</dbReference>
<dbReference type="InterPro" id="IPR002347">
    <property type="entry name" value="SDR_fam"/>
</dbReference>
<dbReference type="Pfam" id="PF00106">
    <property type="entry name" value="adh_short"/>
    <property type="match status" value="1"/>
</dbReference>
<dbReference type="RefSeq" id="WP_378264761.1">
    <property type="nucleotide sequence ID" value="NZ_JBHSIT010000018.1"/>
</dbReference>
<keyword evidence="2" id="KW-0560">Oxidoreductase</keyword>
<accession>A0ABV9UEU4</accession>
<name>A0ABV9UEU4_9ACTN</name>
<proteinExistence type="predicted"/>
<sequence>MSARVNGTAVVLGAGPGLGMSMAHRFGRAGHAVALVSRNPDRHARYLAQLADAGIEAASFTADVRHADRLPQTLDAISARQGPVDVLYYGPASIDAPKSLPKPITETSGRDVGEAMKFVYPAVEAVQAVLPGMRARRSGALLFAGGLSSVVPLPALGALALSSAALRNYAITLNAALAADGIYAGTLTIGGIVRHGDIHRHVAAHPERYGDLAAKTLNPDDIADEAWSMVTRRDRAEAVFNVLTA</sequence>